<dbReference type="GO" id="GO:0003677">
    <property type="term" value="F:DNA binding"/>
    <property type="evidence" value="ECO:0007669"/>
    <property type="project" value="InterPro"/>
</dbReference>
<dbReference type="FunCoup" id="A0A6I9SH83">
    <property type="interactions" value="2"/>
</dbReference>
<dbReference type="PANTHER" id="PTHR10634">
    <property type="entry name" value="AN1-TYPE ZINC FINGER PROTEIN"/>
    <property type="match status" value="1"/>
</dbReference>
<sequence length="164" mass="17539">MAEEQRYQERHCLCANNCGFFGSPATLNLCSKCYHDLCLKEEDQASSANIAVGKSPAPSSSTSAVVAAATMVSSPGITQAVAKPTSPLAMEAHSAQQQQQSNRCAACRKRVGLIGFQCRCGTTYCGIHRYPEGHGCGFDYKTVGRDAIAQANPVVKADKLHQRI</sequence>
<keyword evidence="2" id="KW-0479">Metal-binding</keyword>
<dbReference type="RefSeq" id="XP_010943705.1">
    <property type="nucleotide sequence ID" value="XM_010945403.3"/>
</dbReference>
<dbReference type="GeneID" id="105061380"/>
<dbReference type="PROSITE" id="PS51039">
    <property type="entry name" value="ZF_AN1"/>
    <property type="match status" value="1"/>
</dbReference>
<evidence type="ECO:0000256" key="3">
    <source>
        <dbReference type="ARBA" id="ARBA00022771"/>
    </source>
</evidence>
<dbReference type="FunFam" id="4.10.1110.10:FF:000001">
    <property type="entry name" value="Zinc finger AN1-type containing 6"/>
    <property type="match status" value="1"/>
</dbReference>
<dbReference type="OrthoDB" id="428577at2759"/>
<dbReference type="GO" id="GO:0008270">
    <property type="term" value="F:zinc ion binding"/>
    <property type="evidence" value="ECO:0007669"/>
    <property type="project" value="UniProtKB-KW"/>
</dbReference>
<gene>
    <name evidence="10" type="primary">LOC105061380</name>
</gene>
<dbReference type="SUPFAM" id="SSF118310">
    <property type="entry name" value="AN1-like Zinc finger"/>
    <property type="match status" value="1"/>
</dbReference>
<feature type="domain" description="A20-type" evidence="7">
    <location>
        <begin position="8"/>
        <end position="42"/>
    </location>
</feature>
<dbReference type="SMART" id="SM00259">
    <property type="entry name" value="ZnF_A20"/>
    <property type="match status" value="1"/>
</dbReference>
<dbReference type="InterPro" id="IPR002653">
    <property type="entry name" value="Znf_A20"/>
</dbReference>
<feature type="domain" description="AN1-type" evidence="8">
    <location>
        <begin position="98"/>
        <end position="144"/>
    </location>
</feature>
<dbReference type="SUPFAM" id="SSF57716">
    <property type="entry name" value="Glucocorticoid receptor-like (DNA-binding domain)"/>
    <property type="match status" value="1"/>
</dbReference>
<evidence type="ECO:0000256" key="1">
    <source>
        <dbReference type="ARBA" id="ARBA00003732"/>
    </source>
</evidence>
<evidence type="ECO:0000313" key="10">
    <source>
        <dbReference type="RefSeq" id="XP_010943705.1"/>
    </source>
</evidence>
<dbReference type="PANTHER" id="PTHR10634:SF67">
    <property type="entry name" value="AN1-TYPE ZINC FINGER PROTEIN 3"/>
    <property type="match status" value="1"/>
</dbReference>
<keyword evidence="9" id="KW-1185">Reference proteome</keyword>
<dbReference type="PROSITE" id="PS51036">
    <property type="entry name" value="ZF_A20"/>
    <property type="match status" value="1"/>
</dbReference>
<organism evidence="9 10">
    <name type="scientific">Elaeis guineensis var. tenera</name>
    <name type="common">Oil palm</name>
    <dbReference type="NCBI Taxonomy" id="51953"/>
    <lineage>
        <taxon>Eukaryota</taxon>
        <taxon>Viridiplantae</taxon>
        <taxon>Streptophyta</taxon>
        <taxon>Embryophyta</taxon>
        <taxon>Tracheophyta</taxon>
        <taxon>Spermatophyta</taxon>
        <taxon>Magnoliopsida</taxon>
        <taxon>Liliopsida</taxon>
        <taxon>Arecaceae</taxon>
        <taxon>Arecoideae</taxon>
        <taxon>Cocoseae</taxon>
        <taxon>Elaeidinae</taxon>
        <taxon>Elaeis</taxon>
    </lineage>
</organism>
<evidence type="ECO:0000313" key="9">
    <source>
        <dbReference type="Proteomes" id="UP000504607"/>
    </source>
</evidence>
<proteinExistence type="predicted"/>
<dbReference type="Proteomes" id="UP000504607">
    <property type="component" value="Unplaced"/>
</dbReference>
<accession>A0A6I9SH83</accession>
<evidence type="ECO:0000256" key="6">
    <source>
        <dbReference type="PROSITE-ProRule" id="PRU00449"/>
    </source>
</evidence>
<keyword evidence="5" id="KW-0346">Stress response</keyword>
<dbReference type="InterPro" id="IPR035896">
    <property type="entry name" value="AN1-like_Znf"/>
</dbReference>
<reference evidence="10" key="1">
    <citation type="submission" date="2025-08" db="UniProtKB">
        <authorList>
            <consortium name="RefSeq"/>
        </authorList>
    </citation>
    <scope>IDENTIFICATION</scope>
</reference>
<dbReference type="AlphaFoldDB" id="A0A6I9SH83"/>
<dbReference type="InterPro" id="IPR000058">
    <property type="entry name" value="Znf_AN1"/>
</dbReference>
<dbReference type="Gene3D" id="1.20.5.4770">
    <property type="match status" value="1"/>
</dbReference>
<evidence type="ECO:0000259" key="8">
    <source>
        <dbReference type="PROSITE" id="PS51039"/>
    </source>
</evidence>
<dbReference type="Gene3D" id="4.10.1110.10">
    <property type="entry name" value="AN1-like Zinc finger"/>
    <property type="match status" value="1"/>
</dbReference>
<dbReference type="SMART" id="SM00154">
    <property type="entry name" value="ZnF_AN1"/>
    <property type="match status" value="1"/>
</dbReference>
<evidence type="ECO:0000256" key="4">
    <source>
        <dbReference type="ARBA" id="ARBA00022833"/>
    </source>
</evidence>
<dbReference type="Pfam" id="PF01754">
    <property type="entry name" value="zf-A20"/>
    <property type="match status" value="1"/>
</dbReference>
<dbReference type="InterPro" id="IPR050652">
    <property type="entry name" value="AN1_A20_ZnFinger"/>
</dbReference>
<comment type="function">
    <text evidence="1">May be involved in environmental stress response.</text>
</comment>
<dbReference type="InParanoid" id="A0A6I9SH83"/>
<evidence type="ECO:0000256" key="2">
    <source>
        <dbReference type="ARBA" id="ARBA00022723"/>
    </source>
</evidence>
<keyword evidence="3 6" id="KW-0863">Zinc-finger</keyword>
<protein>
    <submittedName>
        <fullName evidence="10">Zinc finger A20 and AN1 domain-containing stress-associated protein 5</fullName>
    </submittedName>
</protein>
<dbReference type="Pfam" id="PF01428">
    <property type="entry name" value="zf-AN1"/>
    <property type="match status" value="1"/>
</dbReference>
<dbReference type="KEGG" id="egu:105061380"/>
<evidence type="ECO:0000256" key="5">
    <source>
        <dbReference type="ARBA" id="ARBA00023016"/>
    </source>
</evidence>
<keyword evidence="4" id="KW-0862">Zinc</keyword>
<name>A0A6I9SH83_ELAGV</name>
<evidence type="ECO:0000259" key="7">
    <source>
        <dbReference type="PROSITE" id="PS51036"/>
    </source>
</evidence>